<keyword evidence="3" id="KW-0597">Phosphoprotein</keyword>
<feature type="transmembrane region" description="Helical" evidence="9">
    <location>
        <begin position="90"/>
        <end position="116"/>
    </location>
</feature>
<dbReference type="Gene3D" id="1.20.5.1930">
    <property type="match status" value="1"/>
</dbReference>
<evidence type="ECO:0000313" key="12">
    <source>
        <dbReference type="EMBL" id="NYD72087.1"/>
    </source>
</evidence>
<dbReference type="GO" id="GO:0005524">
    <property type="term" value="F:ATP binding"/>
    <property type="evidence" value="ECO:0007669"/>
    <property type="project" value="UniProtKB-KW"/>
</dbReference>
<sequence length="428" mass="43915">MTEPDRASEWEPRFRFSGRAALWLPVIVSFVVQVPATVWLARAGRAFEGSLADDPWRLAARLGLAIVGPVALIFARRFPGPVVAVVAAAAGAYTLLVAGGAAPPYVALAFAILGAVVRGARSWAIASIAVAWVVTIGVGVALGVPWQAAPVTAATLALVLLVVVGGSIRSRRARYDEQRRRAAERRVSAAQAERVRIARELHDVLAHSLSQINVQAGVGLHLIDRDPEQGRLALANIKAASKTALDEVRSVLGILRDDGAAGAAPLVPEPGLAQLPALVDGVREQGVAVTLELRLPGGDGLEGDGPEGDGPGRAVQLAAYRIVQESLTNVLRHSGGGAARVVVGVERVAVGVEGRMLVLTVEDDGGVRAAPARGDGDGGGRGLEGMRERAELLGGRFEAGPRAGGGFGVRAELPLGSGAGGAGAEATA</sequence>
<evidence type="ECO:0000256" key="7">
    <source>
        <dbReference type="ARBA" id="ARBA00022840"/>
    </source>
</evidence>
<evidence type="ECO:0000256" key="8">
    <source>
        <dbReference type="ARBA" id="ARBA00023012"/>
    </source>
</evidence>
<reference evidence="12 13" key="1">
    <citation type="submission" date="2020-07" db="EMBL/GenBank/DDBJ databases">
        <title>Sequencing the genomes of 1000 actinobacteria strains.</title>
        <authorList>
            <person name="Klenk H.-P."/>
        </authorList>
    </citation>
    <scope>NUCLEOTIDE SEQUENCE [LARGE SCALE GENOMIC DNA]</scope>
    <source>
        <strain evidence="12 13">DSM 26474</strain>
    </source>
</reference>
<keyword evidence="5" id="KW-0547">Nucleotide-binding</keyword>
<dbReference type="InterPro" id="IPR050482">
    <property type="entry name" value="Sensor_HK_TwoCompSys"/>
</dbReference>
<keyword evidence="7" id="KW-0067">ATP-binding</keyword>
<keyword evidence="6 12" id="KW-0418">Kinase</keyword>
<evidence type="ECO:0000256" key="1">
    <source>
        <dbReference type="ARBA" id="ARBA00000085"/>
    </source>
</evidence>
<evidence type="ECO:0000256" key="4">
    <source>
        <dbReference type="ARBA" id="ARBA00022679"/>
    </source>
</evidence>
<dbReference type="PANTHER" id="PTHR24421:SF10">
    <property type="entry name" value="NITRATE_NITRITE SENSOR PROTEIN NARQ"/>
    <property type="match status" value="1"/>
</dbReference>
<evidence type="ECO:0000256" key="2">
    <source>
        <dbReference type="ARBA" id="ARBA00012438"/>
    </source>
</evidence>
<feature type="transmembrane region" description="Helical" evidence="9">
    <location>
        <begin position="62"/>
        <end position="78"/>
    </location>
</feature>
<keyword evidence="9" id="KW-0472">Membrane</keyword>
<dbReference type="InterPro" id="IPR036890">
    <property type="entry name" value="HATPase_C_sf"/>
</dbReference>
<organism evidence="12 13">
    <name type="scientific">Herbiconiux flava</name>
    <dbReference type="NCBI Taxonomy" id="881268"/>
    <lineage>
        <taxon>Bacteria</taxon>
        <taxon>Bacillati</taxon>
        <taxon>Actinomycetota</taxon>
        <taxon>Actinomycetes</taxon>
        <taxon>Micrococcales</taxon>
        <taxon>Microbacteriaceae</taxon>
        <taxon>Herbiconiux</taxon>
    </lineage>
</organism>
<dbReference type="Gene3D" id="3.30.565.10">
    <property type="entry name" value="Histidine kinase-like ATPase, C-terminal domain"/>
    <property type="match status" value="1"/>
</dbReference>
<feature type="domain" description="Signal transduction histidine kinase subgroup 3 dimerisation and phosphoacceptor" evidence="11">
    <location>
        <begin position="193"/>
        <end position="258"/>
    </location>
</feature>
<keyword evidence="8" id="KW-0902">Two-component regulatory system</keyword>
<dbReference type="RefSeq" id="WP_179548908.1">
    <property type="nucleotide sequence ID" value="NZ_BSEW01000002.1"/>
</dbReference>
<dbReference type="InterPro" id="IPR003594">
    <property type="entry name" value="HATPase_dom"/>
</dbReference>
<feature type="transmembrane region" description="Helical" evidence="9">
    <location>
        <begin position="123"/>
        <end position="142"/>
    </location>
</feature>
<dbReference type="GO" id="GO:0046983">
    <property type="term" value="F:protein dimerization activity"/>
    <property type="evidence" value="ECO:0007669"/>
    <property type="project" value="InterPro"/>
</dbReference>
<dbReference type="Proteomes" id="UP000549913">
    <property type="component" value="Unassembled WGS sequence"/>
</dbReference>
<dbReference type="InterPro" id="IPR011712">
    <property type="entry name" value="Sig_transdc_His_kin_sub3_dim/P"/>
</dbReference>
<evidence type="ECO:0000313" key="13">
    <source>
        <dbReference type="Proteomes" id="UP000549913"/>
    </source>
</evidence>
<dbReference type="AlphaFoldDB" id="A0A852STA9"/>
<dbReference type="PANTHER" id="PTHR24421">
    <property type="entry name" value="NITRATE/NITRITE SENSOR PROTEIN NARX-RELATED"/>
    <property type="match status" value="1"/>
</dbReference>
<gene>
    <name evidence="12" type="ORF">BJ984_003245</name>
</gene>
<evidence type="ECO:0000256" key="9">
    <source>
        <dbReference type="SAM" id="Phobius"/>
    </source>
</evidence>
<protein>
    <recommendedName>
        <fullName evidence="2">histidine kinase</fullName>
        <ecNumber evidence="2">2.7.13.3</ecNumber>
    </recommendedName>
</protein>
<dbReference type="Pfam" id="PF02518">
    <property type="entry name" value="HATPase_c"/>
    <property type="match status" value="1"/>
</dbReference>
<dbReference type="CDD" id="cd16917">
    <property type="entry name" value="HATPase_UhpB-NarQ-NarX-like"/>
    <property type="match status" value="1"/>
</dbReference>
<feature type="domain" description="Histidine kinase/HSP90-like ATPase" evidence="10">
    <location>
        <begin position="316"/>
        <end position="415"/>
    </location>
</feature>
<keyword evidence="9" id="KW-0812">Transmembrane</keyword>
<dbReference type="Pfam" id="PF07730">
    <property type="entry name" value="HisKA_3"/>
    <property type="match status" value="1"/>
</dbReference>
<dbReference type="EC" id="2.7.13.3" evidence="2"/>
<name>A0A852STA9_9MICO</name>
<proteinExistence type="predicted"/>
<dbReference type="GO" id="GO:0000155">
    <property type="term" value="F:phosphorelay sensor kinase activity"/>
    <property type="evidence" value="ECO:0007669"/>
    <property type="project" value="InterPro"/>
</dbReference>
<evidence type="ECO:0000259" key="10">
    <source>
        <dbReference type="Pfam" id="PF02518"/>
    </source>
</evidence>
<comment type="caution">
    <text evidence="12">The sequence shown here is derived from an EMBL/GenBank/DDBJ whole genome shotgun (WGS) entry which is preliminary data.</text>
</comment>
<feature type="transmembrane region" description="Helical" evidence="9">
    <location>
        <begin position="20"/>
        <end position="41"/>
    </location>
</feature>
<keyword evidence="13" id="KW-1185">Reference proteome</keyword>
<dbReference type="SUPFAM" id="SSF55874">
    <property type="entry name" value="ATPase domain of HSP90 chaperone/DNA topoisomerase II/histidine kinase"/>
    <property type="match status" value="1"/>
</dbReference>
<keyword evidence="4" id="KW-0808">Transferase</keyword>
<feature type="transmembrane region" description="Helical" evidence="9">
    <location>
        <begin position="148"/>
        <end position="168"/>
    </location>
</feature>
<evidence type="ECO:0000259" key="11">
    <source>
        <dbReference type="Pfam" id="PF07730"/>
    </source>
</evidence>
<dbReference type="GO" id="GO:0016020">
    <property type="term" value="C:membrane"/>
    <property type="evidence" value="ECO:0007669"/>
    <property type="project" value="InterPro"/>
</dbReference>
<evidence type="ECO:0000256" key="6">
    <source>
        <dbReference type="ARBA" id="ARBA00022777"/>
    </source>
</evidence>
<keyword evidence="9" id="KW-1133">Transmembrane helix</keyword>
<evidence type="ECO:0000256" key="5">
    <source>
        <dbReference type="ARBA" id="ARBA00022741"/>
    </source>
</evidence>
<accession>A0A852STA9</accession>
<comment type="catalytic activity">
    <reaction evidence="1">
        <text>ATP + protein L-histidine = ADP + protein N-phospho-L-histidine.</text>
        <dbReference type="EC" id="2.7.13.3"/>
    </reaction>
</comment>
<dbReference type="EMBL" id="JACCBM010000001">
    <property type="protein sequence ID" value="NYD72087.1"/>
    <property type="molecule type" value="Genomic_DNA"/>
</dbReference>
<evidence type="ECO:0000256" key="3">
    <source>
        <dbReference type="ARBA" id="ARBA00022553"/>
    </source>
</evidence>